<proteinExistence type="predicted"/>
<name>A0ABV5YYQ4_9ACTN</name>
<dbReference type="SUPFAM" id="SSF51735">
    <property type="entry name" value="NAD(P)-binding Rossmann-fold domains"/>
    <property type="match status" value="1"/>
</dbReference>
<evidence type="ECO:0000313" key="2">
    <source>
        <dbReference type="EMBL" id="MFB9839102.1"/>
    </source>
</evidence>
<evidence type="ECO:0000259" key="1">
    <source>
        <dbReference type="Pfam" id="PF01370"/>
    </source>
</evidence>
<keyword evidence="3" id="KW-1185">Reference proteome</keyword>
<dbReference type="RefSeq" id="WP_378212180.1">
    <property type="nucleotide sequence ID" value="NZ_JBHLZP010000636.1"/>
</dbReference>
<dbReference type="EMBL" id="JBHLZP010000636">
    <property type="protein sequence ID" value="MFB9839102.1"/>
    <property type="molecule type" value="Genomic_DNA"/>
</dbReference>
<feature type="domain" description="NAD-dependent epimerase/dehydratase" evidence="1">
    <location>
        <begin position="3"/>
        <end position="171"/>
    </location>
</feature>
<dbReference type="InterPro" id="IPR001509">
    <property type="entry name" value="Epimerase_deHydtase"/>
</dbReference>
<comment type="caution">
    <text evidence="2">The sequence shown here is derived from an EMBL/GenBank/DDBJ whole genome shotgun (WGS) entry which is preliminary data.</text>
</comment>
<dbReference type="PANTHER" id="PTHR48079:SF6">
    <property type="entry name" value="NAD(P)-BINDING DOMAIN-CONTAINING PROTEIN-RELATED"/>
    <property type="match status" value="1"/>
</dbReference>
<dbReference type="Gene3D" id="3.40.50.720">
    <property type="entry name" value="NAD(P)-binding Rossmann-like Domain"/>
    <property type="match status" value="1"/>
</dbReference>
<gene>
    <name evidence="2" type="ORF">ACFFNX_43850</name>
</gene>
<reference evidence="2 3" key="1">
    <citation type="submission" date="2024-09" db="EMBL/GenBank/DDBJ databases">
        <authorList>
            <person name="Sun Q."/>
            <person name="Mori K."/>
        </authorList>
    </citation>
    <scope>NUCLEOTIDE SEQUENCE [LARGE SCALE GENOMIC DNA]</scope>
    <source>
        <strain evidence="2 3">TBRC 0563</strain>
    </source>
</reference>
<dbReference type="Proteomes" id="UP001589627">
    <property type="component" value="Unassembled WGS sequence"/>
</dbReference>
<sequence>MRIVIVGATGNVGSSTAQALAADPAVTSLVCLARRTPDLELPKAEWASADVTTTDLVPLFRGADAVVHLAWAFQPTHDPAATWRVNVLGSRRVFDAVAAAGVRSLVYASSVGAYSPGPKDRAVGESWPTDGWPGASYTREKAYVERILDAFEAEHPDLRVVRLRPGFIFKREAAQEQRRIFAGPLLPNIDARALPVVPEIPGLRFQVVTSTDIAEAYRLAALGNARGAFNVAADPVIGTPELAELLDARPVLVPARLVRAAVAAGWWLNLLPASPGLFDAVLRLPIMDCSRARDELGWTPRDSAIDALEEFITGLREGAGTGTVTPPLAAHSGSRLRELLTSRRPLP</sequence>
<dbReference type="PANTHER" id="PTHR48079">
    <property type="entry name" value="PROTEIN YEEZ"/>
    <property type="match status" value="1"/>
</dbReference>
<organism evidence="2 3">
    <name type="scientific">Actinoallomurus acaciae</name>
    <dbReference type="NCBI Taxonomy" id="502577"/>
    <lineage>
        <taxon>Bacteria</taxon>
        <taxon>Bacillati</taxon>
        <taxon>Actinomycetota</taxon>
        <taxon>Actinomycetes</taxon>
        <taxon>Streptosporangiales</taxon>
        <taxon>Thermomonosporaceae</taxon>
        <taxon>Actinoallomurus</taxon>
    </lineage>
</organism>
<dbReference type="InterPro" id="IPR036291">
    <property type="entry name" value="NAD(P)-bd_dom_sf"/>
</dbReference>
<evidence type="ECO:0000313" key="3">
    <source>
        <dbReference type="Proteomes" id="UP001589627"/>
    </source>
</evidence>
<dbReference type="Pfam" id="PF01370">
    <property type="entry name" value="Epimerase"/>
    <property type="match status" value="1"/>
</dbReference>
<dbReference type="InterPro" id="IPR051783">
    <property type="entry name" value="NAD(P)-dependent_oxidoreduct"/>
</dbReference>
<protein>
    <submittedName>
        <fullName evidence="2">NAD-dependent epimerase/dehydratase family protein</fullName>
    </submittedName>
</protein>
<accession>A0ABV5YYQ4</accession>